<sequence>MPPSPGLKCSDVQGAGAGASAKQARRKRDADANAEQSSMLLSRILTLSLFLSLSPRIAQSEAIDGALIITRSDSMVAASSEHRCLSSARTQMTSAKHGVKL</sequence>
<proteinExistence type="predicted"/>
<evidence type="ECO:0000313" key="2">
    <source>
        <dbReference type="EMBL" id="KAJ5438661.1"/>
    </source>
</evidence>
<evidence type="ECO:0000313" key="3">
    <source>
        <dbReference type="Proteomes" id="UP001213681"/>
    </source>
</evidence>
<feature type="region of interest" description="Disordered" evidence="1">
    <location>
        <begin position="1"/>
        <end position="35"/>
    </location>
</feature>
<name>A0AAD6BXE8_9EURO</name>
<keyword evidence="3" id="KW-1185">Reference proteome</keyword>
<comment type="caution">
    <text evidence="2">The sequence shown here is derived from an EMBL/GenBank/DDBJ whole genome shotgun (WGS) entry which is preliminary data.</text>
</comment>
<protein>
    <submittedName>
        <fullName evidence="2">Uncharacterized protein</fullName>
    </submittedName>
</protein>
<gene>
    <name evidence="2" type="ORF">N7458_009659</name>
</gene>
<dbReference type="RefSeq" id="XP_056761890.1">
    <property type="nucleotide sequence ID" value="XM_056913041.1"/>
</dbReference>
<dbReference type="AlphaFoldDB" id="A0AAD6BXE8"/>
<reference evidence="2" key="2">
    <citation type="journal article" date="2023" name="IMA Fungus">
        <title>Comparative genomic study of the Penicillium genus elucidates a diverse pangenome and 15 lateral gene transfer events.</title>
        <authorList>
            <person name="Petersen C."/>
            <person name="Sorensen T."/>
            <person name="Nielsen M.R."/>
            <person name="Sondergaard T.E."/>
            <person name="Sorensen J.L."/>
            <person name="Fitzpatrick D.A."/>
            <person name="Frisvad J.C."/>
            <person name="Nielsen K.L."/>
        </authorList>
    </citation>
    <scope>NUCLEOTIDE SEQUENCE</scope>
    <source>
        <strain evidence="2">IBT 16125</strain>
    </source>
</reference>
<dbReference type="GeneID" id="81603284"/>
<reference evidence="2" key="1">
    <citation type="submission" date="2022-12" db="EMBL/GenBank/DDBJ databases">
        <authorList>
            <person name="Petersen C."/>
        </authorList>
    </citation>
    <scope>NUCLEOTIDE SEQUENCE</scope>
    <source>
        <strain evidence="2">IBT 16125</strain>
    </source>
</reference>
<organism evidence="2 3">
    <name type="scientific">Penicillium daleae</name>
    <dbReference type="NCBI Taxonomy" id="63821"/>
    <lineage>
        <taxon>Eukaryota</taxon>
        <taxon>Fungi</taxon>
        <taxon>Dikarya</taxon>
        <taxon>Ascomycota</taxon>
        <taxon>Pezizomycotina</taxon>
        <taxon>Eurotiomycetes</taxon>
        <taxon>Eurotiomycetidae</taxon>
        <taxon>Eurotiales</taxon>
        <taxon>Aspergillaceae</taxon>
        <taxon>Penicillium</taxon>
    </lineage>
</organism>
<dbReference type="Proteomes" id="UP001213681">
    <property type="component" value="Unassembled WGS sequence"/>
</dbReference>
<evidence type="ECO:0000256" key="1">
    <source>
        <dbReference type="SAM" id="MobiDB-lite"/>
    </source>
</evidence>
<accession>A0AAD6BXE8</accession>
<dbReference type="EMBL" id="JAPVEA010000008">
    <property type="protein sequence ID" value="KAJ5438661.1"/>
    <property type="molecule type" value="Genomic_DNA"/>
</dbReference>